<comment type="caution">
    <text evidence="3">The sequence shown here is derived from an EMBL/GenBank/DDBJ whole genome shotgun (WGS) entry which is preliminary data.</text>
</comment>
<evidence type="ECO:0000256" key="2">
    <source>
        <dbReference type="SAM" id="Phobius"/>
    </source>
</evidence>
<feature type="compositionally biased region" description="Low complexity" evidence="1">
    <location>
        <begin position="21"/>
        <end position="31"/>
    </location>
</feature>
<keyword evidence="2" id="KW-1133">Transmembrane helix</keyword>
<feature type="transmembrane region" description="Helical" evidence="2">
    <location>
        <begin position="48"/>
        <end position="66"/>
    </location>
</feature>
<gene>
    <name evidence="3" type="ORF">CK820_G0031426</name>
</gene>
<protein>
    <submittedName>
        <fullName evidence="3">SUN3 isoform 4</fullName>
    </submittedName>
</protein>
<evidence type="ECO:0000313" key="3">
    <source>
        <dbReference type="EMBL" id="PNI43798.1"/>
    </source>
</evidence>
<keyword evidence="2" id="KW-0812">Transmembrane</keyword>
<dbReference type="EMBL" id="NBAG03000300">
    <property type="protein sequence ID" value="PNI43798.1"/>
    <property type="molecule type" value="Genomic_DNA"/>
</dbReference>
<reference evidence="3 4" key="1">
    <citation type="submission" date="2017-12" db="EMBL/GenBank/DDBJ databases">
        <title>High-resolution comparative analysis of great ape genomes.</title>
        <authorList>
            <person name="Pollen A."/>
            <person name="Hastie A."/>
            <person name="Hormozdiari F."/>
            <person name="Dougherty M."/>
            <person name="Liu R."/>
            <person name="Chaisson M."/>
            <person name="Hoppe E."/>
            <person name="Hill C."/>
            <person name="Pang A."/>
            <person name="Hillier L."/>
            <person name="Baker C."/>
            <person name="Armstrong J."/>
            <person name="Shendure J."/>
            <person name="Paten B."/>
            <person name="Wilson R."/>
            <person name="Chao H."/>
            <person name="Schneider V."/>
            <person name="Ventura M."/>
            <person name="Kronenberg Z."/>
            <person name="Murali S."/>
            <person name="Gordon D."/>
            <person name="Cantsilieris S."/>
            <person name="Munson K."/>
            <person name="Nelson B."/>
            <person name="Raja A."/>
            <person name="Underwood J."/>
            <person name="Diekhans M."/>
            <person name="Fiddes I."/>
            <person name="Haussler D."/>
            <person name="Eichler E."/>
        </authorList>
    </citation>
    <scope>NUCLEOTIDE SEQUENCE [LARGE SCALE GENOMIC DNA]</scope>
    <source>
        <strain evidence="3">Yerkes chimp pedigree #C0471</strain>
    </source>
</reference>
<keyword evidence="2" id="KW-0472">Membrane</keyword>
<dbReference type="AlphaFoldDB" id="A0A2J8L962"/>
<evidence type="ECO:0000313" key="4">
    <source>
        <dbReference type="Proteomes" id="UP000236370"/>
    </source>
</evidence>
<proteinExistence type="predicted"/>
<feature type="region of interest" description="Disordered" evidence="1">
    <location>
        <begin position="20"/>
        <end position="39"/>
    </location>
</feature>
<evidence type="ECO:0000256" key="1">
    <source>
        <dbReference type="SAM" id="MobiDB-lite"/>
    </source>
</evidence>
<dbReference type="Proteomes" id="UP000236370">
    <property type="component" value="Unassembled WGS sequence"/>
</dbReference>
<accession>A0A2J8L962</accession>
<name>A0A2J8L962_PANTR</name>
<sequence length="89" mass="9576">MSGKTKARRAAMFFRRCSEDASGSASGNALLSEDENPDANGVTRSWKIILSTMLTLTFLLVGWSAVVRSQLTATSASQVQAFLLPQPPE</sequence>
<organism evidence="3 4">
    <name type="scientific">Pan troglodytes</name>
    <name type="common">Chimpanzee</name>
    <dbReference type="NCBI Taxonomy" id="9598"/>
    <lineage>
        <taxon>Eukaryota</taxon>
        <taxon>Metazoa</taxon>
        <taxon>Chordata</taxon>
        <taxon>Craniata</taxon>
        <taxon>Vertebrata</taxon>
        <taxon>Euteleostomi</taxon>
        <taxon>Mammalia</taxon>
        <taxon>Eutheria</taxon>
        <taxon>Euarchontoglires</taxon>
        <taxon>Primates</taxon>
        <taxon>Haplorrhini</taxon>
        <taxon>Catarrhini</taxon>
        <taxon>Hominidae</taxon>
        <taxon>Pan</taxon>
    </lineage>
</organism>